<name>A0A329LN42_9MYCO</name>
<feature type="compositionally biased region" description="Acidic residues" evidence="1">
    <location>
        <begin position="166"/>
        <end position="192"/>
    </location>
</feature>
<evidence type="ECO:0000256" key="1">
    <source>
        <dbReference type="SAM" id="MobiDB-lite"/>
    </source>
</evidence>
<keyword evidence="2" id="KW-0812">Transmembrane</keyword>
<dbReference type="InterPro" id="IPR058689">
    <property type="entry name" value="LUCA"/>
</dbReference>
<feature type="compositionally biased region" description="Acidic residues" evidence="1">
    <location>
        <begin position="230"/>
        <end position="240"/>
    </location>
</feature>
<proteinExistence type="predicted"/>
<dbReference type="OrthoDB" id="4726219at2"/>
<dbReference type="EMBL" id="QMEV01000031">
    <property type="protein sequence ID" value="RAV09425.1"/>
    <property type="molecule type" value="Genomic_DNA"/>
</dbReference>
<keyword evidence="2" id="KW-0472">Membrane</keyword>
<accession>A0A329LN42</accession>
<protein>
    <recommendedName>
        <fullName evidence="5">Transmembrane protein</fullName>
    </recommendedName>
</protein>
<feature type="compositionally biased region" description="Basic residues" evidence="1">
    <location>
        <begin position="245"/>
        <end position="264"/>
    </location>
</feature>
<evidence type="ECO:0000256" key="2">
    <source>
        <dbReference type="SAM" id="Phobius"/>
    </source>
</evidence>
<sequence>MGRKIAVPWHLLFSLVAGALYFFFVLPRWPELMGDTSRTLGMALRIVTGALIALAALPVVFTLLRTRKPELGTPQLALSLRIWSIVAHVLAGVLIIGTAISEIWLSLDAAGRWLFGIYGAAAAIALLGIFAFYLSFVAELPPPPPKPIKAKEPKKRRVRGKKGDEAEADETDEADEAETAAAEVEETEDAEQAEPAAEPAEVTAATGDAAEATESGVTPEPATEAKPDEAAVEDADESDESGAKLRNRRPTGKGSHRMRRRRTRAGVALDETVDED</sequence>
<feature type="compositionally biased region" description="Low complexity" evidence="1">
    <location>
        <begin position="193"/>
        <end position="214"/>
    </location>
</feature>
<feature type="transmembrane region" description="Helical" evidence="2">
    <location>
        <begin position="7"/>
        <end position="26"/>
    </location>
</feature>
<feature type="transmembrane region" description="Helical" evidence="2">
    <location>
        <begin position="113"/>
        <end position="136"/>
    </location>
</feature>
<dbReference type="InterPro" id="IPR036259">
    <property type="entry name" value="MFS_trans_sf"/>
</dbReference>
<feature type="transmembrane region" description="Helical" evidence="2">
    <location>
        <begin position="46"/>
        <end position="64"/>
    </location>
</feature>
<feature type="region of interest" description="Disordered" evidence="1">
    <location>
        <begin position="144"/>
        <end position="276"/>
    </location>
</feature>
<dbReference type="Pfam" id="PF26307">
    <property type="entry name" value="LUCA"/>
    <property type="match status" value="1"/>
</dbReference>
<evidence type="ECO:0000313" key="4">
    <source>
        <dbReference type="Proteomes" id="UP000250915"/>
    </source>
</evidence>
<reference evidence="3 4" key="1">
    <citation type="submission" date="2018-06" db="EMBL/GenBank/DDBJ databases">
        <title>NTM in soil in Japan.</title>
        <authorList>
            <person name="Ohya K."/>
        </authorList>
    </citation>
    <scope>NUCLEOTIDE SEQUENCE [LARGE SCALE GENOMIC DNA]</scope>
    <source>
        <strain evidence="3 4">GF28</strain>
    </source>
</reference>
<comment type="caution">
    <text evidence="3">The sequence shown here is derived from an EMBL/GenBank/DDBJ whole genome shotgun (WGS) entry which is preliminary data.</text>
</comment>
<evidence type="ECO:0000313" key="3">
    <source>
        <dbReference type="EMBL" id="RAV09425.1"/>
    </source>
</evidence>
<gene>
    <name evidence="3" type="ORF">DQP57_14920</name>
</gene>
<feature type="transmembrane region" description="Helical" evidence="2">
    <location>
        <begin position="85"/>
        <end position="107"/>
    </location>
</feature>
<dbReference type="Proteomes" id="UP000250915">
    <property type="component" value="Unassembled WGS sequence"/>
</dbReference>
<evidence type="ECO:0008006" key="5">
    <source>
        <dbReference type="Google" id="ProtNLM"/>
    </source>
</evidence>
<dbReference type="AlphaFoldDB" id="A0A329LN42"/>
<dbReference type="SUPFAM" id="SSF103473">
    <property type="entry name" value="MFS general substrate transporter"/>
    <property type="match status" value="1"/>
</dbReference>
<organism evidence="3 4">
    <name type="scientific">Mycobacterium colombiense</name>
    <dbReference type="NCBI Taxonomy" id="339268"/>
    <lineage>
        <taxon>Bacteria</taxon>
        <taxon>Bacillati</taxon>
        <taxon>Actinomycetota</taxon>
        <taxon>Actinomycetes</taxon>
        <taxon>Mycobacteriales</taxon>
        <taxon>Mycobacteriaceae</taxon>
        <taxon>Mycobacterium</taxon>
        <taxon>Mycobacterium avium complex (MAC)</taxon>
    </lineage>
</organism>
<keyword evidence="2" id="KW-1133">Transmembrane helix</keyword>
<dbReference type="RefSeq" id="WP_112633681.1">
    <property type="nucleotide sequence ID" value="NZ_QMEV01000031.1"/>
</dbReference>